<reference evidence="6 7" key="1">
    <citation type="submission" date="2024-07" db="EMBL/GenBank/DDBJ databases">
        <title>Draft sequence of the Neodothiora populina.</title>
        <authorList>
            <person name="Drown D.D."/>
            <person name="Schuette U.S."/>
            <person name="Buechlein A.B."/>
            <person name="Rusch D.R."/>
            <person name="Winton L.W."/>
            <person name="Adams G.A."/>
        </authorList>
    </citation>
    <scope>NUCLEOTIDE SEQUENCE [LARGE SCALE GENOMIC DNA]</scope>
    <source>
        <strain evidence="6 7">CPC 39397</strain>
    </source>
</reference>
<proteinExistence type="predicted"/>
<dbReference type="InterPro" id="IPR029021">
    <property type="entry name" value="Prot-tyrosine_phosphatase-like"/>
</dbReference>
<comment type="caution">
    <text evidence="6">The sequence shown here is derived from an EMBL/GenBank/DDBJ whole genome shotgun (WGS) entry which is preliminary data.</text>
</comment>
<feature type="domain" description="Tyrosine-protein phosphatase" evidence="4">
    <location>
        <begin position="540"/>
        <end position="694"/>
    </location>
</feature>
<name>A0ABR3PBB0_9PEZI</name>
<evidence type="ECO:0000256" key="1">
    <source>
        <dbReference type="ARBA" id="ARBA00022801"/>
    </source>
</evidence>
<gene>
    <name evidence="6" type="ORF">AAFC00_006840</name>
</gene>
<dbReference type="InterPro" id="IPR016130">
    <property type="entry name" value="Tyr_Pase_AS"/>
</dbReference>
<evidence type="ECO:0000256" key="3">
    <source>
        <dbReference type="SAM" id="MobiDB-lite"/>
    </source>
</evidence>
<evidence type="ECO:0000313" key="6">
    <source>
        <dbReference type="EMBL" id="KAL1303452.1"/>
    </source>
</evidence>
<keyword evidence="7" id="KW-1185">Reference proteome</keyword>
<evidence type="ECO:0000259" key="4">
    <source>
        <dbReference type="PROSITE" id="PS50054"/>
    </source>
</evidence>
<dbReference type="Pfam" id="PF00782">
    <property type="entry name" value="DSPc"/>
    <property type="match status" value="1"/>
</dbReference>
<dbReference type="SUPFAM" id="SSF52799">
    <property type="entry name" value="(Phosphotyrosine protein) phosphatases II"/>
    <property type="match status" value="2"/>
</dbReference>
<feature type="domain" description="Tyrosine specific protein phosphatases" evidence="5">
    <location>
        <begin position="613"/>
        <end position="681"/>
    </location>
</feature>
<dbReference type="InterPro" id="IPR000340">
    <property type="entry name" value="Dual-sp_phosphatase_cat-dom"/>
</dbReference>
<dbReference type="SMART" id="SM00195">
    <property type="entry name" value="DSPc"/>
    <property type="match status" value="1"/>
</dbReference>
<dbReference type="InterPro" id="IPR000387">
    <property type="entry name" value="Tyr_Pase_dom"/>
</dbReference>
<evidence type="ECO:0008006" key="8">
    <source>
        <dbReference type="Google" id="ProtNLM"/>
    </source>
</evidence>
<feature type="region of interest" description="Disordered" evidence="3">
    <location>
        <begin position="1"/>
        <end position="66"/>
    </location>
</feature>
<dbReference type="PROSITE" id="PS50054">
    <property type="entry name" value="TYR_PHOSPHATASE_DUAL"/>
    <property type="match status" value="1"/>
</dbReference>
<evidence type="ECO:0000259" key="5">
    <source>
        <dbReference type="PROSITE" id="PS50056"/>
    </source>
</evidence>
<feature type="compositionally biased region" description="Polar residues" evidence="3">
    <location>
        <begin position="10"/>
        <end position="29"/>
    </location>
</feature>
<dbReference type="InterPro" id="IPR047949">
    <property type="entry name" value="PPS1_DSP"/>
</dbReference>
<dbReference type="RefSeq" id="XP_069199727.1">
    <property type="nucleotide sequence ID" value="XM_069346851.1"/>
</dbReference>
<dbReference type="CDD" id="cd14516">
    <property type="entry name" value="DSP_fungal_PPS1"/>
    <property type="match status" value="1"/>
</dbReference>
<dbReference type="InterPro" id="IPR053239">
    <property type="entry name" value="Dual_spec_PTase"/>
</dbReference>
<dbReference type="PANTHER" id="PTHR47550">
    <property type="entry name" value="DUAL SPECIFICITY PROTEIN PHOSPHATASE PPS1"/>
    <property type="match status" value="1"/>
</dbReference>
<organism evidence="6 7">
    <name type="scientific">Neodothiora populina</name>
    <dbReference type="NCBI Taxonomy" id="2781224"/>
    <lineage>
        <taxon>Eukaryota</taxon>
        <taxon>Fungi</taxon>
        <taxon>Dikarya</taxon>
        <taxon>Ascomycota</taxon>
        <taxon>Pezizomycotina</taxon>
        <taxon>Dothideomycetes</taxon>
        <taxon>Dothideomycetidae</taxon>
        <taxon>Dothideales</taxon>
        <taxon>Dothioraceae</taxon>
        <taxon>Neodothiora</taxon>
    </lineage>
</organism>
<dbReference type="GeneID" id="95980539"/>
<evidence type="ECO:0000313" key="7">
    <source>
        <dbReference type="Proteomes" id="UP001562354"/>
    </source>
</evidence>
<accession>A0ABR3PBB0</accession>
<keyword evidence="1" id="KW-0378">Hydrolase</keyword>
<dbReference type="PROSITE" id="PS00383">
    <property type="entry name" value="TYR_PHOSPHATASE_1"/>
    <property type="match status" value="1"/>
</dbReference>
<dbReference type="SMART" id="SM00404">
    <property type="entry name" value="PTPc_motif"/>
    <property type="match status" value="1"/>
</dbReference>
<sequence length="723" mass="80109">MATVCARPSLITSRSSTPTDIQSINSSSRGVPVPIPNKHLPACPTGPQPKSHQLATPPESPRRSRSIIETSSLLSSPNDYPKLSDSLSIYALTGKELHDALDHIAAQPLPDPKEVFPWLHGLHPDNNIQLAFFAPKKRSSRRAPRCMRGITIVKTGGDLTHSRLKGAIAPNELLLATRTGEEVAQFLDVDPRDGFSVRNFQIQAAKMATVSDIVVYSDETTPKEEVKQLAIKIAKAQKAWRNKNRENGTEQPTFSTFVLREPFGRVADEHPDIVSLDAKGYTTGGVMDFFHSERFEMHQMSAATEIAPNLWLGPTPDAALNPPQDAVTNALPSEALKYDLFIEATDQAQVPDKGAYKVLNSLLSKRRVSDDAIPQLDFPASGSIMPPTWSQGEVDGLMQACDWIYRQTNGISDEPRDRKDSKVQIVPLDNDSSGDIHMSDGDLPTPGEGKKILLHCADGYTETSLLALAYYMYANCVPVHTAYRDLHMKHRRNFFSYPTDVILLSTIQPRILQSSPRGTGFVTSVAPPSPGWLSKMDGSLPSRIMDHMYLGNLGHANNPELLREMGIGQILSVGEAASWSDKEKQVWVEQGGGEEKVLYVDGVQDNGVDPLTGEFKRCLNFIEEGRKAGTATLVHCRVGVSRSATICIAEVMSKLGLSFPRAYCYVRARRLNVIIQPHLRFSYELLKWEELQCEERGEPVRRELEWATIAREIAALNRPYSRQ</sequence>
<dbReference type="InterPro" id="IPR003595">
    <property type="entry name" value="Tyr_Pase_cat"/>
</dbReference>
<evidence type="ECO:0000256" key="2">
    <source>
        <dbReference type="ARBA" id="ARBA00022912"/>
    </source>
</evidence>
<dbReference type="EMBL" id="JBFMKM010000010">
    <property type="protein sequence ID" value="KAL1303452.1"/>
    <property type="molecule type" value="Genomic_DNA"/>
</dbReference>
<dbReference type="PROSITE" id="PS50056">
    <property type="entry name" value="TYR_PHOSPHATASE_2"/>
    <property type="match status" value="1"/>
</dbReference>
<dbReference type="Gene3D" id="3.90.190.10">
    <property type="entry name" value="Protein tyrosine phosphatase superfamily"/>
    <property type="match status" value="2"/>
</dbReference>
<protein>
    <recommendedName>
        <fullName evidence="8">Protein-tyrosine-phosphatase</fullName>
    </recommendedName>
</protein>
<dbReference type="InterPro" id="IPR020422">
    <property type="entry name" value="TYR_PHOSPHATASE_DUAL_dom"/>
</dbReference>
<dbReference type="PANTHER" id="PTHR47550:SF1">
    <property type="entry name" value="DUAL SPECIFICITY PROTEIN PHOSPHATASE PPS1"/>
    <property type="match status" value="1"/>
</dbReference>
<keyword evidence="2" id="KW-0904">Protein phosphatase</keyword>
<dbReference type="Proteomes" id="UP001562354">
    <property type="component" value="Unassembled WGS sequence"/>
</dbReference>